<sequence>MTHPKPQDGKLGRHQSLAEQAAVELATIPHARSDWDFGDLGRLKAKTRQWLISVMSSPQAALYQVTDIQRIRDLIPLKDAYYGTSEPELLIKLARTIKPLEDSLLFSHVDRSKVGIKYAPVIEGEKAEEDDDGAVDAAFA</sequence>
<keyword evidence="2" id="KW-1185">Reference proteome</keyword>
<comment type="caution">
    <text evidence="1">The sequence shown here is derived from an EMBL/GenBank/DDBJ whole genome shotgun (WGS) entry which is preliminary data.</text>
</comment>
<gene>
    <name evidence="1" type="ORF">FAB82_17290</name>
</gene>
<proteinExistence type="predicted"/>
<dbReference type="Pfam" id="PF25673">
    <property type="entry name" value="Terminase_7"/>
    <property type="match status" value="1"/>
</dbReference>
<dbReference type="AlphaFoldDB" id="A0A4S8QA32"/>
<dbReference type="InterPro" id="IPR057972">
    <property type="entry name" value="Terminase_7"/>
</dbReference>
<reference evidence="2" key="1">
    <citation type="submission" date="2019-04" db="EMBL/GenBank/DDBJ databases">
        <title>Nocardioides xinjiangensis sp. nov.</title>
        <authorList>
            <person name="Liu S."/>
        </authorList>
    </citation>
    <scope>NUCLEOTIDE SEQUENCE [LARGE SCALE GENOMIC DNA]</scope>
    <source>
        <strain evidence="2">18</strain>
    </source>
</reference>
<reference evidence="1 2" key="2">
    <citation type="submission" date="2019-05" db="EMBL/GenBank/DDBJ databases">
        <title>Glycomyces buryatensis sp. nov.</title>
        <authorList>
            <person name="Nikitina E."/>
        </authorList>
    </citation>
    <scope>NUCLEOTIDE SEQUENCE [LARGE SCALE GENOMIC DNA]</scope>
    <source>
        <strain evidence="1 2">18</strain>
    </source>
</reference>
<organism evidence="1 2">
    <name type="scientific">Glycomyces buryatensis</name>
    <dbReference type="NCBI Taxonomy" id="2570927"/>
    <lineage>
        <taxon>Bacteria</taxon>
        <taxon>Bacillati</taxon>
        <taxon>Actinomycetota</taxon>
        <taxon>Actinomycetes</taxon>
        <taxon>Glycomycetales</taxon>
        <taxon>Glycomycetaceae</taxon>
        <taxon>Glycomyces</taxon>
    </lineage>
</organism>
<dbReference type="Proteomes" id="UP000308760">
    <property type="component" value="Unassembled WGS sequence"/>
</dbReference>
<evidence type="ECO:0000313" key="1">
    <source>
        <dbReference type="EMBL" id="THV39625.1"/>
    </source>
</evidence>
<protein>
    <submittedName>
        <fullName evidence="1">Uncharacterized protein</fullName>
    </submittedName>
</protein>
<dbReference type="RefSeq" id="WP_136535792.1">
    <property type="nucleotide sequence ID" value="NZ_STGY01000065.1"/>
</dbReference>
<accession>A0A4S8QA32</accession>
<dbReference type="EMBL" id="STGY01000065">
    <property type="protein sequence ID" value="THV39625.1"/>
    <property type="molecule type" value="Genomic_DNA"/>
</dbReference>
<dbReference type="OrthoDB" id="3233083at2"/>
<evidence type="ECO:0000313" key="2">
    <source>
        <dbReference type="Proteomes" id="UP000308760"/>
    </source>
</evidence>
<name>A0A4S8QA32_9ACTN</name>